<feature type="region of interest" description="Disordered" evidence="6">
    <location>
        <begin position="1"/>
        <end position="30"/>
    </location>
</feature>
<keyword evidence="4" id="KW-0804">Transcription</keyword>
<proteinExistence type="predicted"/>
<dbReference type="EMBL" id="CAMPGE010027553">
    <property type="protein sequence ID" value="CAI2385173.1"/>
    <property type="molecule type" value="Genomic_DNA"/>
</dbReference>
<gene>
    <name evidence="8" type="ORF">ECRASSUSDP1_LOCUS26721</name>
</gene>
<feature type="domain" description="AP2/ERF" evidence="7">
    <location>
        <begin position="165"/>
        <end position="219"/>
    </location>
</feature>
<comment type="subcellular location">
    <subcellularLocation>
        <location evidence="1">Nucleus</location>
    </subcellularLocation>
</comment>
<evidence type="ECO:0000256" key="2">
    <source>
        <dbReference type="ARBA" id="ARBA00023015"/>
    </source>
</evidence>
<dbReference type="AlphaFoldDB" id="A0AAD1Y5P3"/>
<dbReference type="Gene3D" id="3.30.730.10">
    <property type="entry name" value="AP2/ERF domain"/>
    <property type="match status" value="1"/>
</dbReference>
<dbReference type="InterPro" id="IPR001471">
    <property type="entry name" value="AP2/ERF_dom"/>
</dbReference>
<dbReference type="GO" id="GO:0003677">
    <property type="term" value="F:DNA binding"/>
    <property type="evidence" value="ECO:0007669"/>
    <property type="project" value="UniProtKB-KW"/>
</dbReference>
<evidence type="ECO:0000256" key="5">
    <source>
        <dbReference type="ARBA" id="ARBA00023242"/>
    </source>
</evidence>
<keyword evidence="9" id="KW-1185">Reference proteome</keyword>
<dbReference type="GO" id="GO:0005634">
    <property type="term" value="C:nucleus"/>
    <property type="evidence" value="ECO:0007669"/>
    <property type="project" value="UniProtKB-SubCell"/>
</dbReference>
<keyword evidence="3" id="KW-0238">DNA-binding</keyword>
<dbReference type="InterPro" id="IPR036955">
    <property type="entry name" value="AP2/ERF_dom_sf"/>
</dbReference>
<evidence type="ECO:0000259" key="7">
    <source>
        <dbReference type="PROSITE" id="PS51032"/>
    </source>
</evidence>
<evidence type="ECO:0000256" key="6">
    <source>
        <dbReference type="SAM" id="MobiDB-lite"/>
    </source>
</evidence>
<keyword evidence="5" id="KW-0539">Nucleus</keyword>
<sequence>MKISYRDLGNLRERHQLGKSPGNDSSNKHAVPSTCANPGCACNCECRDEEMSGRNENSIFNFVPKINSMEEYCLCDAYYMQYFDYSLYSEYSTMVGGSMDLMSPQKLAPSLKSVRKRRRKNNLPDIDSHIQEVQSLIQCGELMYIEFTSKNSNALTVDNCKRRSRYTGVSRNGKNWQVLVNMGKEKKYIGSYTSEKEAALAYDFYTVCLHKVKAKTNFSYHSSLIESMINSYYQNNNMFDPSSFINSV</sequence>
<reference evidence="8" key="1">
    <citation type="submission" date="2023-07" db="EMBL/GenBank/DDBJ databases">
        <authorList>
            <consortium name="AG Swart"/>
            <person name="Singh M."/>
            <person name="Singh A."/>
            <person name="Seah K."/>
            <person name="Emmerich C."/>
        </authorList>
    </citation>
    <scope>NUCLEOTIDE SEQUENCE</scope>
    <source>
        <strain evidence="8">DP1</strain>
    </source>
</reference>
<dbReference type="InterPro" id="IPR016177">
    <property type="entry name" value="DNA-bd_dom_sf"/>
</dbReference>
<dbReference type="PROSITE" id="PS51032">
    <property type="entry name" value="AP2_ERF"/>
    <property type="match status" value="1"/>
</dbReference>
<evidence type="ECO:0000313" key="8">
    <source>
        <dbReference type="EMBL" id="CAI2385173.1"/>
    </source>
</evidence>
<comment type="caution">
    <text evidence="8">The sequence shown here is derived from an EMBL/GenBank/DDBJ whole genome shotgun (WGS) entry which is preliminary data.</text>
</comment>
<evidence type="ECO:0000256" key="3">
    <source>
        <dbReference type="ARBA" id="ARBA00023125"/>
    </source>
</evidence>
<dbReference type="GO" id="GO:0003700">
    <property type="term" value="F:DNA-binding transcription factor activity"/>
    <property type="evidence" value="ECO:0007669"/>
    <property type="project" value="InterPro"/>
</dbReference>
<dbReference type="Proteomes" id="UP001295684">
    <property type="component" value="Unassembled WGS sequence"/>
</dbReference>
<name>A0AAD1Y5P3_EUPCR</name>
<protein>
    <recommendedName>
        <fullName evidence="7">AP2/ERF domain-containing protein</fullName>
    </recommendedName>
</protein>
<organism evidence="8 9">
    <name type="scientific">Euplotes crassus</name>
    <dbReference type="NCBI Taxonomy" id="5936"/>
    <lineage>
        <taxon>Eukaryota</taxon>
        <taxon>Sar</taxon>
        <taxon>Alveolata</taxon>
        <taxon>Ciliophora</taxon>
        <taxon>Intramacronucleata</taxon>
        <taxon>Spirotrichea</taxon>
        <taxon>Hypotrichia</taxon>
        <taxon>Euplotida</taxon>
        <taxon>Euplotidae</taxon>
        <taxon>Moneuplotes</taxon>
    </lineage>
</organism>
<accession>A0AAD1Y5P3</accession>
<keyword evidence="2" id="KW-0805">Transcription regulation</keyword>
<evidence type="ECO:0000313" key="9">
    <source>
        <dbReference type="Proteomes" id="UP001295684"/>
    </source>
</evidence>
<evidence type="ECO:0000256" key="4">
    <source>
        <dbReference type="ARBA" id="ARBA00023163"/>
    </source>
</evidence>
<dbReference type="SUPFAM" id="SSF54171">
    <property type="entry name" value="DNA-binding domain"/>
    <property type="match status" value="1"/>
</dbReference>
<evidence type="ECO:0000256" key="1">
    <source>
        <dbReference type="ARBA" id="ARBA00004123"/>
    </source>
</evidence>